<protein>
    <submittedName>
        <fullName evidence="1">Uncharacterized protein</fullName>
    </submittedName>
</protein>
<sequence>ASSANEEALAALNLVLAILQASDSSERAATLIEVWPTIVAGVPAEDSLKVLPGNLRKSAAAVLDQQGLDRASRQDCVVILDAALKEAAKTLPRLVSKVSGRLGGLPVAAKGKGTGRTADAGHRLDLHGECGLLITTSPHRGRVRQAVQEFKALAAIYLPWLTITEVQGANSGLFLAKGWQSRSDISQACSSRRRLIVAACGRQCRSSRHWPRSTCQEL</sequence>
<evidence type="ECO:0000313" key="1">
    <source>
        <dbReference type="EMBL" id="CAE8715646.1"/>
    </source>
</evidence>
<dbReference type="Proteomes" id="UP000626109">
    <property type="component" value="Unassembled WGS sequence"/>
</dbReference>
<gene>
    <name evidence="1" type="ORF">PGLA2088_LOCUS38674</name>
</gene>
<proteinExistence type="predicted"/>
<feature type="non-terminal residue" evidence="1">
    <location>
        <position position="218"/>
    </location>
</feature>
<comment type="caution">
    <text evidence="1">The sequence shown here is derived from an EMBL/GenBank/DDBJ whole genome shotgun (WGS) entry which is preliminary data.</text>
</comment>
<organism evidence="1 2">
    <name type="scientific">Polarella glacialis</name>
    <name type="common">Dinoflagellate</name>
    <dbReference type="NCBI Taxonomy" id="89957"/>
    <lineage>
        <taxon>Eukaryota</taxon>
        <taxon>Sar</taxon>
        <taxon>Alveolata</taxon>
        <taxon>Dinophyceae</taxon>
        <taxon>Suessiales</taxon>
        <taxon>Suessiaceae</taxon>
        <taxon>Polarella</taxon>
    </lineage>
</organism>
<accession>A0A813KZ03</accession>
<feature type="non-terminal residue" evidence="1">
    <location>
        <position position="1"/>
    </location>
</feature>
<evidence type="ECO:0000313" key="2">
    <source>
        <dbReference type="Proteomes" id="UP000626109"/>
    </source>
</evidence>
<dbReference type="AlphaFoldDB" id="A0A813KZ03"/>
<reference evidence="1" key="1">
    <citation type="submission" date="2021-02" db="EMBL/GenBank/DDBJ databases">
        <authorList>
            <person name="Dougan E. K."/>
            <person name="Rhodes N."/>
            <person name="Thang M."/>
            <person name="Chan C."/>
        </authorList>
    </citation>
    <scope>NUCLEOTIDE SEQUENCE</scope>
</reference>
<name>A0A813KZ03_POLGL</name>
<dbReference type="EMBL" id="CAJNNW010032835">
    <property type="protein sequence ID" value="CAE8715646.1"/>
    <property type="molecule type" value="Genomic_DNA"/>
</dbReference>